<dbReference type="EMBL" id="JBGEHV010000024">
    <property type="protein sequence ID" value="MEY8040679.1"/>
    <property type="molecule type" value="Genomic_DNA"/>
</dbReference>
<dbReference type="Pfam" id="PF21946">
    <property type="entry name" value="LppM"/>
    <property type="match status" value="1"/>
</dbReference>
<organism evidence="3 4">
    <name type="scientific">Saccharopolyspora cebuensis</name>
    <dbReference type="NCBI Taxonomy" id="418759"/>
    <lineage>
        <taxon>Bacteria</taxon>
        <taxon>Bacillati</taxon>
        <taxon>Actinomycetota</taxon>
        <taxon>Actinomycetes</taxon>
        <taxon>Pseudonocardiales</taxon>
        <taxon>Pseudonocardiaceae</taxon>
        <taxon>Saccharopolyspora</taxon>
    </lineage>
</organism>
<evidence type="ECO:0000313" key="4">
    <source>
        <dbReference type="Proteomes" id="UP001564626"/>
    </source>
</evidence>
<feature type="domain" description="LppM" evidence="2">
    <location>
        <begin position="35"/>
        <end position="184"/>
    </location>
</feature>
<protein>
    <submittedName>
        <fullName evidence="3">DUF3153 domain-containing protein</fullName>
    </submittedName>
</protein>
<evidence type="ECO:0000313" key="3">
    <source>
        <dbReference type="EMBL" id="MEY8040679.1"/>
    </source>
</evidence>
<keyword evidence="1" id="KW-1133">Transmembrane helix</keyword>
<sequence length="227" mass="23715">MERTTSGRRTGPARGAVLGLLLVLVGMVTSGCLHVNAALTIDGEDAVAGELVITTQTADGKVPFQLTPPEDLADQVRITPYAQGDRVGSHLSFRGLSFDEVTRLSQSLTPDDSRYQFQLSRSGSLVILEASADLTPLANTDSSVEVKVSAPGEITSTNGEESAGTVTWELEPGEVTRLAATFQYASATGGGWVGWAALLTGTTFLVALVVAALALTTHLRARAAEEA</sequence>
<accession>A0ABV4CIV0</accession>
<feature type="transmembrane region" description="Helical" evidence="1">
    <location>
        <begin position="192"/>
        <end position="215"/>
    </location>
</feature>
<name>A0ABV4CIV0_9PSEU</name>
<evidence type="ECO:0000259" key="2">
    <source>
        <dbReference type="Pfam" id="PF21946"/>
    </source>
</evidence>
<reference evidence="3 4" key="1">
    <citation type="submission" date="2024-08" db="EMBL/GenBank/DDBJ databases">
        <title>Genome mining of Saccharopolyspora cebuensis PGLac3 from Nigerian medicinal plant.</title>
        <authorList>
            <person name="Ezeobiora C.E."/>
            <person name="Igbokwe N.H."/>
            <person name="Amin D.H."/>
            <person name="Mendie U.E."/>
        </authorList>
    </citation>
    <scope>NUCLEOTIDE SEQUENCE [LARGE SCALE GENOMIC DNA]</scope>
    <source>
        <strain evidence="3 4">PGLac3</strain>
    </source>
</reference>
<keyword evidence="1" id="KW-0472">Membrane</keyword>
<dbReference type="RefSeq" id="WP_345365224.1">
    <property type="nucleotide sequence ID" value="NZ_BAABII010000013.1"/>
</dbReference>
<comment type="caution">
    <text evidence="3">The sequence shown here is derived from an EMBL/GenBank/DDBJ whole genome shotgun (WGS) entry which is preliminary data.</text>
</comment>
<gene>
    <name evidence="3" type="ORF">AB8O55_14830</name>
</gene>
<proteinExistence type="predicted"/>
<keyword evidence="4" id="KW-1185">Reference proteome</keyword>
<dbReference type="Proteomes" id="UP001564626">
    <property type="component" value="Unassembled WGS sequence"/>
</dbReference>
<dbReference type="InterPro" id="IPR053807">
    <property type="entry name" value="LppM"/>
</dbReference>
<evidence type="ECO:0000256" key="1">
    <source>
        <dbReference type="SAM" id="Phobius"/>
    </source>
</evidence>
<dbReference type="PROSITE" id="PS51257">
    <property type="entry name" value="PROKAR_LIPOPROTEIN"/>
    <property type="match status" value="1"/>
</dbReference>
<keyword evidence="1" id="KW-0812">Transmembrane</keyword>